<dbReference type="InterPro" id="IPR027469">
    <property type="entry name" value="Cation_efflux_TMD_sf"/>
</dbReference>
<dbReference type="InterPro" id="IPR058533">
    <property type="entry name" value="Cation_efflux_TM"/>
</dbReference>
<dbReference type="GO" id="GO:0005886">
    <property type="term" value="C:plasma membrane"/>
    <property type="evidence" value="ECO:0007669"/>
    <property type="project" value="TreeGrafter"/>
</dbReference>
<comment type="caution">
    <text evidence="10">The sequence shown here is derived from an EMBL/GenBank/DDBJ whole genome shotgun (WGS) entry which is preliminary data.</text>
</comment>
<reference evidence="10 11" key="2">
    <citation type="submission" date="2018-12" db="EMBL/GenBank/DDBJ databases">
        <title>Rhizobacter gummiphilus sp. nov., a rubber-degrading bacterium isolated from the soil of a botanical garden in Japan.</title>
        <authorList>
            <person name="Shunsuke S.S."/>
        </authorList>
    </citation>
    <scope>NUCLEOTIDE SEQUENCE [LARGE SCALE GENOMIC DNA]</scope>
    <source>
        <strain evidence="10 11">S-16</strain>
    </source>
</reference>
<dbReference type="InterPro" id="IPR027470">
    <property type="entry name" value="Cation_efflux_CTD"/>
</dbReference>
<keyword evidence="6 7" id="KW-0472">Membrane</keyword>
<name>A0A3N7HWZ0_9BURK</name>
<evidence type="ECO:0000256" key="3">
    <source>
        <dbReference type="ARBA" id="ARBA00022448"/>
    </source>
</evidence>
<evidence type="ECO:0000259" key="9">
    <source>
        <dbReference type="Pfam" id="PF16916"/>
    </source>
</evidence>
<comment type="similarity">
    <text evidence="2">Belongs to the cation diffusion facilitator (CDF) transporter (TC 2.A.4) family.</text>
</comment>
<dbReference type="NCBIfam" id="TIGR01297">
    <property type="entry name" value="CDF"/>
    <property type="match status" value="1"/>
</dbReference>
<comment type="subcellular location">
    <subcellularLocation>
        <location evidence="1">Membrane</location>
        <topology evidence="1">Multi-pass membrane protein</topology>
    </subcellularLocation>
</comment>
<organism evidence="10 11">
    <name type="scientific">Piscinibacter terrae</name>
    <dbReference type="NCBI Taxonomy" id="2496871"/>
    <lineage>
        <taxon>Bacteria</taxon>
        <taxon>Pseudomonadati</taxon>
        <taxon>Pseudomonadota</taxon>
        <taxon>Betaproteobacteria</taxon>
        <taxon>Burkholderiales</taxon>
        <taxon>Sphaerotilaceae</taxon>
        <taxon>Piscinibacter</taxon>
    </lineage>
</organism>
<dbReference type="OrthoDB" id="9806522at2"/>
<protein>
    <submittedName>
        <fullName evidence="10">Cation transporter</fullName>
    </submittedName>
</protein>
<evidence type="ECO:0000259" key="8">
    <source>
        <dbReference type="Pfam" id="PF01545"/>
    </source>
</evidence>
<dbReference type="SUPFAM" id="SSF160240">
    <property type="entry name" value="Cation efflux protein cytoplasmic domain-like"/>
    <property type="match status" value="1"/>
</dbReference>
<dbReference type="InterPro" id="IPR050291">
    <property type="entry name" value="CDF_Transporter"/>
</dbReference>
<dbReference type="Gene3D" id="1.20.1510.10">
    <property type="entry name" value="Cation efflux protein transmembrane domain"/>
    <property type="match status" value="1"/>
</dbReference>
<keyword evidence="11" id="KW-1185">Reference proteome</keyword>
<evidence type="ECO:0000256" key="5">
    <source>
        <dbReference type="ARBA" id="ARBA00022989"/>
    </source>
</evidence>
<dbReference type="Pfam" id="PF01545">
    <property type="entry name" value="Cation_efflux"/>
    <property type="match status" value="1"/>
</dbReference>
<feature type="transmembrane region" description="Helical" evidence="7">
    <location>
        <begin position="78"/>
        <end position="96"/>
    </location>
</feature>
<reference evidence="10 11" key="1">
    <citation type="submission" date="2018-08" db="EMBL/GenBank/DDBJ databases">
        <authorList>
            <person name="Khan S.A."/>
            <person name="Jeon C.O."/>
            <person name="Chun B.H."/>
            <person name="Jeong S.E."/>
        </authorList>
    </citation>
    <scope>NUCLEOTIDE SEQUENCE [LARGE SCALE GENOMIC DNA]</scope>
    <source>
        <strain evidence="10 11">S-16</strain>
    </source>
</reference>
<keyword evidence="5 7" id="KW-1133">Transmembrane helix</keyword>
<feature type="transmembrane region" description="Helical" evidence="7">
    <location>
        <begin position="40"/>
        <end position="57"/>
    </location>
</feature>
<dbReference type="Pfam" id="PF16916">
    <property type="entry name" value="ZT_dimer"/>
    <property type="match status" value="1"/>
</dbReference>
<dbReference type="PANTHER" id="PTHR43840:SF15">
    <property type="entry name" value="MITOCHONDRIAL METAL TRANSPORTER 1-RELATED"/>
    <property type="match status" value="1"/>
</dbReference>
<keyword evidence="3" id="KW-0813">Transport</keyword>
<dbReference type="GO" id="GO:0006882">
    <property type="term" value="P:intracellular zinc ion homeostasis"/>
    <property type="evidence" value="ECO:0007669"/>
    <property type="project" value="TreeGrafter"/>
</dbReference>
<dbReference type="GO" id="GO:0015086">
    <property type="term" value="F:cadmium ion transmembrane transporter activity"/>
    <property type="evidence" value="ECO:0007669"/>
    <property type="project" value="TreeGrafter"/>
</dbReference>
<feature type="domain" description="Cation efflux protein cytoplasmic" evidence="9">
    <location>
        <begin position="205"/>
        <end position="281"/>
    </location>
</feature>
<evidence type="ECO:0000256" key="6">
    <source>
        <dbReference type="ARBA" id="ARBA00023136"/>
    </source>
</evidence>
<dbReference type="SUPFAM" id="SSF161111">
    <property type="entry name" value="Cation efflux protein transmembrane domain-like"/>
    <property type="match status" value="1"/>
</dbReference>
<keyword evidence="4 7" id="KW-0812">Transmembrane</keyword>
<dbReference type="InterPro" id="IPR002524">
    <property type="entry name" value="Cation_efflux"/>
</dbReference>
<evidence type="ECO:0000256" key="4">
    <source>
        <dbReference type="ARBA" id="ARBA00022692"/>
    </source>
</evidence>
<dbReference type="AlphaFoldDB" id="A0A3N7HWZ0"/>
<feature type="domain" description="Cation efflux protein transmembrane" evidence="8">
    <location>
        <begin position="7"/>
        <end position="201"/>
    </location>
</feature>
<accession>A0A3N7HWZ0</accession>
<feature type="transmembrane region" description="Helical" evidence="7">
    <location>
        <begin position="108"/>
        <end position="130"/>
    </location>
</feature>
<proteinExistence type="inferred from homology"/>
<dbReference type="InterPro" id="IPR036837">
    <property type="entry name" value="Cation_efflux_CTD_sf"/>
</dbReference>
<dbReference type="Gene3D" id="3.30.70.1350">
    <property type="entry name" value="Cation efflux protein, cytoplasmic domain"/>
    <property type="match status" value="1"/>
</dbReference>
<evidence type="ECO:0000313" key="11">
    <source>
        <dbReference type="Proteomes" id="UP000267464"/>
    </source>
</evidence>
<dbReference type="Proteomes" id="UP000267464">
    <property type="component" value="Unassembled WGS sequence"/>
</dbReference>
<dbReference type="PANTHER" id="PTHR43840">
    <property type="entry name" value="MITOCHONDRIAL METAL TRANSPORTER 1-RELATED"/>
    <property type="match status" value="1"/>
</dbReference>
<evidence type="ECO:0000256" key="7">
    <source>
        <dbReference type="SAM" id="Phobius"/>
    </source>
</evidence>
<dbReference type="GO" id="GO:0015093">
    <property type="term" value="F:ferrous iron transmembrane transporter activity"/>
    <property type="evidence" value="ECO:0007669"/>
    <property type="project" value="TreeGrafter"/>
</dbReference>
<dbReference type="GO" id="GO:0015341">
    <property type="term" value="F:zinc efflux antiporter activity"/>
    <property type="evidence" value="ECO:0007669"/>
    <property type="project" value="TreeGrafter"/>
</dbReference>
<dbReference type="EMBL" id="QUSW01000001">
    <property type="protein sequence ID" value="RQP26874.1"/>
    <property type="molecule type" value="Genomic_DNA"/>
</dbReference>
<sequence length="295" mass="32162">MSVSAFLKLSVLAALATIGLKTAAWWVTGSVGLLSDAMESFVNLAAAMFALVMVTIAQAPADDDHPYGHNKAEYFSSGFEAMMILGASLAIIWTALHRWFSPQPLESLGWGVALSIGSSAINGVLATAMLRAARRHDSIALEADARHLMTDVWTSVGVAGGLLLVPLTGLLWLDPLLAILVAVNILREAYGLLRRSVDGLMDRALSDEDRGRIDAALQQLTSEHVHFDHLRSRRAANAKFCQLHMHVPSEWLLGRAFRERDEVERRLIDSVRGLRVTIELLPEGKEPVGVRQAEG</sequence>
<evidence type="ECO:0000256" key="2">
    <source>
        <dbReference type="ARBA" id="ARBA00008114"/>
    </source>
</evidence>
<evidence type="ECO:0000256" key="1">
    <source>
        <dbReference type="ARBA" id="ARBA00004141"/>
    </source>
</evidence>
<gene>
    <name evidence="10" type="ORF">DZC73_05325</name>
</gene>
<evidence type="ECO:0000313" key="10">
    <source>
        <dbReference type="EMBL" id="RQP26874.1"/>
    </source>
</evidence>